<name>B1YML5_EXIS2</name>
<dbReference type="Proteomes" id="UP000001681">
    <property type="component" value="Chromosome"/>
</dbReference>
<dbReference type="STRING" id="262543.Exig_2627"/>
<keyword evidence="1" id="KW-0472">Membrane</keyword>
<protein>
    <recommendedName>
        <fullName evidence="4">Oligosaccharide repeat unit polymerase</fullName>
    </recommendedName>
</protein>
<feature type="transmembrane region" description="Helical" evidence="1">
    <location>
        <begin position="18"/>
        <end position="37"/>
    </location>
</feature>
<evidence type="ECO:0000313" key="2">
    <source>
        <dbReference type="EMBL" id="ACB62075.1"/>
    </source>
</evidence>
<feature type="transmembrane region" description="Helical" evidence="1">
    <location>
        <begin position="118"/>
        <end position="140"/>
    </location>
</feature>
<reference evidence="2 3" key="2">
    <citation type="journal article" date="2008" name="BMC Genomics">
        <title>Architecture of thermal adaptation in an Exiguobacterium sibiricum strain isolated from 3 million year old permafrost: a genome and transcriptome approach.</title>
        <authorList>
            <person name="Rodrigues D.F."/>
            <person name="Ivanova N."/>
            <person name="He Z."/>
            <person name="Huebner M."/>
            <person name="Zhou J."/>
            <person name="Tiedje J.M."/>
        </authorList>
    </citation>
    <scope>NUCLEOTIDE SEQUENCE [LARGE SCALE GENOMIC DNA]</scope>
    <source>
        <strain evidence="3">DSM 17290 / CIP 109462 / JCM 13490 / 255-15</strain>
    </source>
</reference>
<feature type="transmembrane region" description="Helical" evidence="1">
    <location>
        <begin position="256"/>
        <end position="272"/>
    </location>
</feature>
<feature type="transmembrane region" description="Helical" evidence="1">
    <location>
        <begin position="466"/>
        <end position="482"/>
    </location>
</feature>
<dbReference type="AlphaFoldDB" id="B1YML5"/>
<organism evidence="2 3">
    <name type="scientific">Exiguobacterium sibiricum (strain DSM 17290 / CCUG 55495 / CIP 109462 / JCM 13490 / 255-15)</name>
    <dbReference type="NCBI Taxonomy" id="262543"/>
    <lineage>
        <taxon>Bacteria</taxon>
        <taxon>Bacillati</taxon>
        <taxon>Bacillota</taxon>
        <taxon>Bacilli</taxon>
        <taxon>Bacillales</taxon>
        <taxon>Bacillales Family XII. Incertae Sedis</taxon>
        <taxon>Exiguobacterium</taxon>
    </lineage>
</organism>
<keyword evidence="3" id="KW-1185">Reference proteome</keyword>
<proteinExistence type="predicted"/>
<dbReference type="KEGG" id="esi:Exig_2627"/>
<keyword evidence="1" id="KW-0812">Transmembrane</keyword>
<feature type="transmembrane region" description="Helical" evidence="1">
    <location>
        <begin position="171"/>
        <end position="191"/>
    </location>
</feature>
<accession>B1YML5</accession>
<gene>
    <name evidence="2" type="ordered locus">Exig_2627</name>
</gene>
<evidence type="ECO:0000313" key="3">
    <source>
        <dbReference type="Proteomes" id="UP000001681"/>
    </source>
</evidence>
<dbReference type="OrthoDB" id="2414544at2"/>
<feature type="transmembrane region" description="Helical" evidence="1">
    <location>
        <begin position="411"/>
        <end position="431"/>
    </location>
</feature>
<evidence type="ECO:0008006" key="4">
    <source>
        <dbReference type="Google" id="ProtNLM"/>
    </source>
</evidence>
<evidence type="ECO:0000256" key="1">
    <source>
        <dbReference type="SAM" id="Phobius"/>
    </source>
</evidence>
<dbReference type="eggNOG" id="ENOG5033CDC">
    <property type="taxonomic scope" value="Bacteria"/>
</dbReference>
<dbReference type="EMBL" id="CP001022">
    <property type="protein sequence ID" value="ACB62075.1"/>
    <property type="molecule type" value="Genomic_DNA"/>
</dbReference>
<feature type="transmembrane region" description="Helical" evidence="1">
    <location>
        <begin position="49"/>
        <end position="66"/>
    </location>
</feature>
<reference evidence="2 3" key="1">
    <citation type="journal article" date="2006" name="Extremophiles">
        <title>Characterization of Exiguobacterium isolates from the Siberian permafrost. Description of Exiguobacterium sibiricum sp. nov.</title>
        <authorList>
            <person name="Rodrigues D.F."/>
            <person name="Goris J."/>
            <person name="Vishnivetskaya T."/>
            <person name="Gilichinsky D."/>
            <person name="Thomashow M.F."/>
            <person name="Tiedje J.M."/>
        </authorList>
    </citation>
    <scope>NUCLEOTIDE SEQUENCE [LARGE SCALE GENOMIC DNA]</scope>
    <source>
        <strain evidence="3">DSM 17290 / CIP 109462 / JCM 13490 / 255-15</strain>
    </source>
</reference>
<keyword evidence="1" id="KW-1133">Transmembrane helix</keyword>
<feature type="transmembrane region" description="Helical" evidence="1">
    <location>
        <begin position="302"/>
        <end position="321"/>
    </location>
</feature>
<feature type="transmembrane region" description="Helical" evidence="1">
    <location>
        <begin position="222"/>
        <end position="244"/>
    </location>
</feature>
<dbReference type="RefSeq" id="WP_012371491.1">
    <property type="nucleotide sequence ID" value="NC_010556.1"/>
</dbReference>
<sequence>MKLNINLNKKNDEKSKSLLLSNILIFISIAVSLYILIDKRRPVQYEYLPLLPLFFGTFSIFFINNIKKYFNNTTFTLVYFSYSIRCVILPLILCLNGYNLLLGEYKTIVDYSILYKNMNFSIILSIYELMIVFLVMRVMFFLEKFTSNHIVIKDKVKLENVNNMFGKKAKYFISISTFIILLSVLFSPQLLDYFSFFIETSEIQNYTKRIELLNLRNQVPPLIYWTFVTFVRILQVFLPIILIYKIYVKYEEKNQLLGLIFSIFVITIVFTIMTPEKINSVVLALILLIITSNMYEKYKKYIFILLILLISFSILGLFYKSGLYKDQPDVNSLFSSTVNAYFSGIINISAAVSMVKPINLSIVVSDFINSIPFMSYFFKNYETTPQVYNEFIKGSYTQVTKIIPMIGQGNFYFGFIFSPIFSLVSILLAFFYEKKVKQTKNFIEKYIYLYACISFAISPIMYNLNIAISNFFFILIYTYLISSNDKYPQNMKEKRV</sequence>
<feature type="transmembrane region" description="Helical" evidence="1">
    <location>
        <begin position="278"/>
        <end position="295"/>
    </location>
</feature>
<feature type="transmembrane region" description="Helical" evidence="1">
    <location>
        <begin position="78"/>
        <end position="98"/>
    </location>
</feature>
<reference evidence="3" key="3">
    <citation type="submission" date="2008-04" db="EMBL/GenBank/DDBJ databases">
        <title>Complete sequence of chromosome of Exiguobacterium sibiricum 255-15.</title>
        <authorList>
            <consortium name="US DOE Joint Genome Institute"/>
            <person name="Copeland A."/>
            <person name="Lucas S."/>
            <person name="Lapidus A."/>
            <person name="Glavina del Rio T."/>
            <person name="Dalin E."/>
            <person name="Tice H."/>
            <person name="Bruce D."/>
            <person name="Goodwin L."/>
            <person name="Pitluck S."/>
            <person name="Kiss H."/>
            <person name="Chertkov O."/>
            <person name="Monk C."/>
            <person name="Brettin T."/>
            <person name="Detter J.C."/>
            <person name="Han C."/>
            <person name="Kuske C.R."/>
            <person name="Schmutz J."/>
            <person name="Larimer F."/>
            <person name="Land M."/>
            <person name="Hauser L."/>
            <person name="Kyrpides N."/>
            <person name="Mikhailova N."/>
            <person name="Vishnivetskaya T."/>
            <person name="Rodrigues D.F."/>
            <person name="Gilichinsky D."/>
            <person name="Tiedje J."/>
            <person name="Richardson P."/>
        </authorList>
    </citation>
    <scope>NUCLEOTIDE SEQUENCE [LARGE SCALE GENOMIC DNA]</scope>
    <source>
        <strain evidence="3">DSM 17290 / CIP 109462 / JCM 13490 / 255-15</strain>
    </source>
</reference>
<dbReference type="HOGENOM" id="CLU_549516_0_0_9"/>